<evidence type="ECO:0000256" key="3">
    <source>
        <dbReference type="ARBA" id="ARBA00022989"/>
    </source>
</evidence>
<sequence length="41" mass="4401">SFVKKWDLIMTAVLMAAAPIVVGFLFAQKHIIKGMVAGAVK</sequence>
<keyword evidence="7" id="KW-1185">Reference proteome</keyword>
<gene>
    <name evidence="6" type="ORF">GXN74_09730</name>
</gene>
<reference evidence="6 7" key="1">
    <citation type="submission" date="2020-01" db="EMBL/GenBank/DDBJ databases">
        <title>Anaeroalcalibacter tamaniensis gen. nov., sp. nov., moderately halophilic strictly anaerobic fermenter bacterium from mud volcano of Taman peninsula.</title>
        <authorList>
            <person name="Frolova A."/>
            <person name="Merkel A.Y."/>
            <person name="Slobodkin A.I."/>
        </authorList>
    </citation>
    <scope>NUCLEOTIDE SEQUENCE [LARGE SCALE GENOMIC DNA]</scope>
    <source>
        <strain evidence="6 7">F-3ap</strain>
    </source>
</reference>
<evidence type="ECO:0000313" key="7">
    <source>
        <dbReference type="Proteomes" id="UP000461585"/>
    </source>
</evidence>
<comment type="caution">
    <text evidence="6">The sequence shown here is derived from an EMBL/GenBank/DDBJ whole genome shotgun (WGS) entry which is preliminary data.</text>
</comment>
<dbReference type="InterPro" id="IPR035906">
    <property type="entry name" value="MetI-like_sf"/>
</dbReference>
<dbReference type="EMBL" id="JAAEEH010000026">
    <property type="protein sequence ID" value="NDL68018.1"/>
    <property type="molecule type" value="Genomic_DNA"/>
</dbReference>
<evidence type="ECO:0000256" key="2">
    <source>
        <dbReference type="ARBA" id="ARBA00022692"/>
    </source>
</evidence>
<keyword evidence="4 5" id="KW-0472">Membrane</keyword>
<name>A0A7X5HWS5_9FIRM</name>
<proteinExistence type="predicted"/>
<comment type="subcellular location">
    <subcellularLocation>
        <location evidence="1">Membrane</location>
        <topology evidence="1">Multi-pass membrane protein</topology>
    </subcellularLocation>
</comment>
<dbReference type="AlphaFoldDB" id="A0A7X5HWS5"/>
<evidence type="ECO:0000313" key="6">
    <source>
        <dbReference type="EMBL" id="NDL68018.1"/>
    </source>
</evidence>
<dbReference type="SUPFAM" id="SSF161098">
    <property type="entry name" value="MetI-like"/>
    <property type="match status" value="1"/>
</dbReference>
<keyword evidence="2 5" id="KW-0812">Transmembrane</keyword>
<organism evidence="6 7">
    <name type="scientific">Anaerotalea alkaliphila</name>
    <dbReference type="NCBI Taxonomy" id="2662126"/>
    <lineage>
        <taxon>Bacteria</taxon>
        <taxon>Bacillati</taxon>
        <taxon>Bacillota</taxon>
        <taxon>Clostridia</taxon>
        <taxon>Eubacteriales</taxon>
        <taxon>Anaerotalea</taxon>
    </lineage>
</organism>
<protein>
    <submittedName>
        <fullName evidence="6">Carbohydrate ABC transporter permease</fullName>
    </submittedName>
</protein>
<accession>A0A7X5HWS5</accession>
<evidence type="ECO:0000256" key="5">
    <source>
        <dbReference type="SAM" id="Phobius"/>
    </source>
</evidence>
<evidence type="ECO:0000256" key="1">
    <source>
        <dbReference type="ARBA" id="ARBA00004141"/>
    </source>
</evidence>
<feature type="transmembrane region" description="Helical" evidence="5">
    <location>
        <begin position="6"/>
        <end position="27"/>
    </location>
</feature>
<dbReference type="GO" id="GO:0016020">
    <property type="term" value="C:membrane"/>
    <property type="evidence" value="ECO:0007669"/>
    <property type="project" value="UniProtKB-SubCell"/>
</dbReference>
<feature type="non-terminal residue" evidence="6">
    <location>
        <position position="1"/>
    </location>
</feature>
<keyword evidence="3 5" id="KW-1133">Transmembrane helix</keyword>
<dbReference type="Proteomes" id="UP000461585">
    <property type="component" value="Unassembled WGS sequence"/>
</dbReference>
<evidence type="ECO:0000256" key="4">
    <source>
        <dbReference type="ARBA" id="ARBA00023136"/>
    </source>
</evidence>